<feature type="transmembrane region" description="Helical" evidence="8">
    <location>
        <begin position="75"/>
        <end position="94"/>
    </location>
</feature>
<dbReference type="EMBL" id="VXIV02000819">
    <property type="protein sequence ID" value="KAF6035849.1"/>
    <property type="molecule type" value="Genomic_DNA"/>
</dbReference>
<evidence type="ECO:0000256" key="3">
    <source>
        <dbReference type="ARBA" id="ARBA00022692"/>
    </source>
</evidence>
<dbReference type="PANTHER" id="PTHR11537:SF254">
    <property type="entry name" value="POTASSIUM VOLTAGE-GATED CHANNEL PROTEIN SHAB"/>
    <property type="match status" value="1"/>
</dbReference>
<evidence type="ECO:0000259" key="9">
    <source>
        <dbReference type="Pfam" id="PF07885"/>
    </source>
</evidence>
<dbReference type="SUPFAM" id="SSF81324">
    <property type="entry name" value="Voltage-gated potassium channels"/>
    <property type="match status" value="1"/>
</dbReference>
<keyword evidence="7" id="KW-0407">Ion channel</keyword>
<comment type="subcellular location">
    <subcellularLocation>
        <location evidence="1">Membrane</location>
        <topology evidence="1">Multi-pass membrane protein</topology>
    </subcellularLocation>
</comment>
<dbReference type="GO" id="GO:0001508">
    <property type="term" value="P:action potential"/>
    <property type="evidence" value="ECO:0007669"/>
    <property type="project" value="TreeGrafter"/>
</dbReference>
<evidence type="ECO:0000256" key="8">
    <source>
        <dbReference type="SAM" id="Phobius"/>
    </source>
</evidence>
<evidence type="ECO:0000313" key="11">
    <source>
        <dbReference type="Proteomes" id="UP000593567"/>
    </source>
</evidence>
<evidence type="ECO:0000313" key="10">
    <source>
        <dbReference type="EMBL" id="KAF6035849.1"/>
    </source>
</evidence>
<evidence type="ECO:0000256" key="2">
    <source>
        <dbReference type="ARBA" id="ARBA00022448"/>
    </source>
</evidence>
<keyword evidence="2" id="KW-0813">Transport</keyword>
<organism evidence="10 11">
    <name type="scientific">Bugula neritina</name>
    <name type="common">Brown bryozoan</name>
    <name type="synonym">Sertularia neritina</name>
    <dbReference type="NCBI Taxonomy" id="10212"/>
    <lineage>
        <taxon>Eukaryota</taxon>
        <taxon>Metazoa</taxon>
        <taxon>Spiralia</taxon>
        <taxon>Lophotrochozoa</taxon>
        <taxon>Bryozoa</taxon>
        <taxon>Gymnolaemata</taxon>
        <taxon>Cheilostomatida</taxon>
        <taxon>Flustrina</taxon>
        <taxon>Buguloidea</taxon>
        <taxon>Bugulidae</taxon>
        <taxon>Bugula</taxon>
    </lineage>
</organism>
<feature type="domain" description="Potassium channel" evidence="9">
    <location>
        <begin position="123"/>
        <end position="171"/>
    </location>
</feature>
<feature type="transmembrane region" description="Helical" evidence="8">
    <location>
        <begin position="144"/>
        <end position="177"/>
    </location>
</feature>
<evidence type="ECO:0000256" key="4">
    <source>
        <dbReference type="ARBA" id="ARBA00022989"/>
    </source>
</evidence>
<evidence type="ECO:0000256" key="7">
    <source>
        <dbReference type="ARBA" id="ARBA00023303"/>
    </source>
</evidence>
<dbReference type="GO" id="GO:0005249">
    <property type="term" value="F:voltage-gated potassium channel activity"/>
    <property type="evidence" value="ECO:0007669"/>
    <property type="project" value="InterPro"/>
</dbReference>
<dbReference type="InterPro" id="IPR013099">
    <property type="entry name" value="K_chnl_dom"/>
</dbReference>
<proteinExistence type="predicted"/>
<keyword evidence="11" id="KW-1185">Reference proteome</keyword>
<dbReference type="Proteomes" id="UP000593567">
    <property type="component" value="Unassembled WGS sequence"/>
</dbReference>
<keyword evidence="6 8" id="KW-0472">Membrane</keyword>
<dbReference type="Gene3D" id="1.10.287.70">
    <property type="match status" value="1"/>
</dbReference>
<sequence>MGPYTNNKKLAVTWTMVYFGMVIIYSINVAAMTSPVILQRSPRLFNMTYQKYMGLMFSSEACTWALTYSEEKLEFGAYFLIELFAFIFFGLEIFNKVCELPEEMLFSKVNEHAGCHSNDNATYWWVVVTMTTVGYGDYYPKNTLGYAVAAVIMLFGLMITALPIAIIGANFTVYYEYTRGGRKFKLKRNFLSKTTKFSL</sequence>
<dbReference type="OrthoDB" id="6158616at2759"/>
<dbReference type="PANTHER" id="PTHR11537">
    <property type="entry name" value="VOLTAGE-GATED POTASSIUM CHANNEL"/>
    <property type="match status" value="1"/>
</dbReference>
<name>A0A7J7KB28_BUGNE</name>
<evidence type="ECO:0000256" key="1">
    <source>
        <dbReference type="ARBA" id="ARBA00004141"/>
    </source>
</evidence>
<keyword evidence="4 8" id="KW-1133">Transmembrane helix</keyword>
<accession>A0A7J7KB28</accession>
<protein>
    <recommendedName>
        <fullName evidence="9">Potassium channel domain-containing protein</fullName>
    </recommendedName>
</protein>
<evidence type="ECO:0000256" key="6">
    <source>
        <dbReference type="ARBA" id="ARBA00023136"/>
    </source>
</evidence>
<dbReference type="PRINTS" id="PR00169">
    <property type="entry name" value="KCHANNEL"/>
</dbReference>
<keyword evidence="3 8" id="KW-0812">Transmembrane</keyword>
<evidence type="ECO:0000256" key="5">
    <source>
        <dbReference type="ARBA" id="ARBA00023065"/>
    </source>
</evidence>
<comment type="caution">
    <text evidence="10">The sequence shown here is derived from an EMBL/GenBank/DDBJ whole genome shotgun (WGS) entry which is preliminary data.</text>
</comment>
<gene>
    <name evidence="10" type="ORF">EB796_005847</name>
</gene>
<reference evidence="10" key="1">
    <citation type="submission" date="2020-06" db="EMBL/GenBank/DDBJ databases">
        <title>Draft genome of Bugula neritina, a colonial animal packing powerful symbionts and potential medicines.</title>
        <authorList>
            <person name="Rayko M."/>
        </authorList>
    </citation>
    <scope>NUCLEOTIDE SEQUENCE [LARGE SCALE GENOMIC DNA]</scope>
    <source>
        <strain evidence="10">Kwan_BN1</strain>
    </source>
</reference>
<keyword evidence="5" id="KW-0406">Ion transport</keyword>
<dbReference type="InterPro" id="IPR028325">
    <property type="entry name" value="VG_K_chnl"/>
</dbReference>
<dbReference type="AlphaFoldDB" id="A0A7J7KB28"/>
<feature type="transmembrane region" description="Helical" evidence="8">
    <location>
        <begin position="12"/>
        <end position="31"/>
    </location>
</feature>
<dbReference type="Pfam" id="PF07885">
    <property type="entry name" value="Ion_trans_2"/>
    <property type="match status" value="1"/>
</dbReference>
<dbReference type="GO" id="GO:0008076">
    <property type="term" value="C:voltage-gated potassium channel complex"/>
    <property type="evidence" value="ECO:0007669"/>
    <property type="project" value="InterPro"/>
</dbReference>